<evidence type="ECO:0000313" key="2">
    <source>
        <dbReference type="Proteomes" id="UP001227192"/>
    </source>
</evidence>
<dbReference type="AlphaFoldDB" id="A0AAI9T6U2"/>
<comment type="caution">
    <text evidence="1">The sequence shown here is derived from an EMBL/GenBank/DDBJ whole genome shotgun (WGS) entry which is preliminary data.</text>
</comment>
<reference evidence="1" key="2">
    <citation type="journal article" date="2016" name="Fungal Biol.">
        <title>Ochratoxin A production by Penicillium thymicola.</title>
        <authorList>
            <person name="Nguyen H.D.T."/>
            <person name="McMullin D.R."/>
            <person name="Ponomareva E."/>
            <person name="Riley R."/>
            <person name="Pomraning K.R."/>
            <person name="Baker S.E."/>
            <person name="Seifert K.A."/>
        </authorList>
    </citation>
    <scope>NUCLEOTIDE SEQUENCE</scope>
    <source>
        <strain evidence="1">DAOM 180753</strain>
    </source>
</reference>
<keyword evidence="2" id="KW-1185">Reference proteome</keyword>
<sequence>MAEIPAILLVESSVQQIDHVRRQTLSEKVTILEYDCASVDDFVARLQPGGLYSNICAIIRTGWLKAGPYASHRLFASEVIPHFPSSLKLICCSGHGYDAADIDALTSGESGSVTRQMHARRQSQTLDSCWCWRHSAI</sequence>
<dbReference type="SUPFAM" id="SSF52283">
    <property type="entry name" value="Formate/glycerate dehydrogenase catalytic domain-like"/>
    <property type="match status" value="1"/>
</dbReference>
<protein>
    <submittedName>
        <fullName evidence="1">Uncharacterized protein</fullName>
    </submittedName>
</protein>
<dbReference type="Proteomes" id="UP001227192">
    <property type="component" value="Unassembled WGS sequence"/>
</dbReference>
<gene>
    <name evidence="1" type="ORF">VN97_g12080</name>
</gene>
<evidence type="ECO:0000313" key="1">
    <source>
        <dbReference type="EMBL" id="KAJ9481403.1"/>
    </source>
</evidence>
<name>A0AAI9T6U2_PENTH</name>
<dbReference type="EMBL" id="LACB01000792">
    <property type="protein sequence ID" value="KAJ9481403.1"/>
    <property type="molecule type" value="Genomic_DNA"/>
</dbReference>
<reference evidence="1" key="1">
    <citation type="submission" date="2015-06" db="EMBL/GenBank/DDBJ databases">
        <authorList>
            <person name="Nguyen H."/>
        </authorList>
    </citation>
    <scope>NUCLEOTIDE SEQUENCE</scope>
    <source>
        <strain evidence="1">DAOM 180753</strain>
    </source>
</reference>
<organism evidence="1 2">
    <name type="scientific">Penicillium thymicola</name>
    <dbReference type="NCBI Taxonomy" id="293382"/>
    <lineage>
        <taxon>Eukaryota</taxon>
        <taxon>Fungi</taxon>
        <taxon>Dikarya</taxon>
        <taxon>Ascomycota</taxon>
        <taxon>Pezizomycotina</taxon>
        <taxon>Eurotiomycetes</taxon>
        <taxon>Eurotiomycetidae</taxon>
        <taxon>Eurotiales</taxon>
        <taxon>Aspergillaceae</taxon>
        <taxon>Penicillium</taxon>
    </lineage>
</organism>
<dbReference type="Gene3D" id="3.40.50.720">
    <property type="entry name" value="NAD(P)-binding Rossmann-like Domain"/>
    <property type="match status" value="1"/>
</dbReference>
<accession>A0AAI9T6U2</accession>
<proteinExistence type="predicted"/>